<dbReference type="Pfam" id="PF02771">
    <property type="entry name" value="Acyl-CoA_dh_N"/>
    <property type="match status" value="1"/>
</dbReference>
<evidence type="ECO:0000313" key="11">
    <source>
        <dbReference type="EMBL" id="NYF58053.1"/>
    </source>
</evidence>
<dbReference type="SUPFAM" id="SSF56645">
    <property type="entry name" value="Acyl-CoA dehydrogenase NM domain-like"/>
    <property type="match status" value="1"/>
</dbReference>
<sequence length="410" mass="45510">MDFALDPRTEGLRDNLLDFMDSHVYPAEQAFHEQLGQLGNRWAWDAVPVLAELRAAARKRGLWNLFLPGTHGAGLTNLQYAPLAEITGRSHLAPAALNCAAPDTGNMEVLAMFGTEQQRKQWLEPLLDGRIRSSFAMTEPDVASSDATNISTRIERAGDQYVINGRKWWITGAMNPNARILIVMGKTDPDAERHRQQSMVLVPRDTPGLVIKRGMEVFGYDDHDHGGHAELEFHDVRVPVENLIGGEGDGFAIAQARLGPGRIHHCMRSIGLAERAVELMCARAEERTAFGRPLAEQGVIRDWIAESRVRIEQLRLLVLKTAWLMDTVGNKGAHTEIQAIKIATPATVQWILDKAIQVHGAAGLSQDFPLANAYARIRTLRFADGPDEVHKNALARHELRRQAARRVNPA</sequence>
<keyword evidence="5 7" id="KW-0274">FAD</keyword>
<protein>
    <submittedName>
        <fullName evidence="11">Acyl-CoA dehydrogenase</fullName>
        <ecNumber evidence="11">1.3.8.7</ecNumber>
    </submittedName>
</protein>
<dbReference type="InterPro" id="IPR006091">
    <property type="entry name" value="Acyl-CoA_Oxase/DH_mid-dom"/>
</dbReference>
<dbReference type="PANTHER" id="PTHR48083">
    <property type="entry name" value="MEDIUM-CHAIN SPECIFIC ACYL-COA DEHYDROGENASE, MITOCHONDRIAL-RELATED"/>
    <property type="match status" value="1"/>
</dbReference>
<evidence type="ECO:0000259" key="10">
    <source>
        <dbReference type="Pfam" id="PF02771"/>
    </source>
</evidence>
<dbReference type="Gene3D" id="1.10.540.10">
    <property type="entry name" value="Acyl-CoA dehydrogenase/oxidase, N-terminal domain"/>
    <property type="match status" value="1"/>
</dbReference>
<dbReference type="InterPro" id="IPR050741">
    <property type="entry name" value="Acyl-CoA_dehydrogenase"/>
</dbReference>
<keyword evidence="6 7" id="KW-0560">Oxidoreductase</keyword>
<dbReference type="Gene3D" id="2.40.110.10">
    <property type="entry name" value="Butyryl-CoA Dehydrogenase, subunit A, domain 2"/>
    <property type="match status" value="1"/>
</dbReference>
<evidence type="ECO:0000256" key="5">
    <source>
        <dbReference type="ARBA" id="ARBA00022827"/>
    </source>
</evidence>
<dbReference type="GO" id="GO:0070991">
    <property type="term" value="F:medium-chain fatty acyl-CoA dehydrogenase activity"/>
    <property type="evidence" value="ECO:0007669"/>
    <property type="project" value="UniProtKB-EC"/>
</dbReference>
<dbReference type="Proteomes" id="UP000631553">
    <property type="component" value="Unassembled WGS sequence"/>
</dbReference>
<evidence type="ECO:0000259" key="8">
    <source>
        <dbReference type="Pfam" id="PF00441"/>
    </source>
</evidence>
<evidence type="ECO:0000256" key="3">
    <source>
        <dbReference type="ARBA" id="ARBA00011738"/>
    </source>
</evidence>
<dbReference type="InterPro" id="IPR009075">
    <property type="entry name" value="AcylCo_DH/oxidase_C"/>
</dbReference>
<organism evidence="11 12">
    <name type="scientific">Micromonospora purpureochromogenes</name>
    <dbReference type="NCBI Taxonomy" id="47872"/>
    <lineage>
        <taxon>Bacteria</taxon>
        <taxon>Bacillati</taxon>
        <taxon>Actinomycetota</taxon>
        <taxon>Actinomycetes</taxon>
        <taxon>Micromonosporales</taxon>
        <taxon>Micromonosporaceae</taxon>
        <taxon>Micromonospora</taxon>
    </lineage>
</organism>
<dbReference type="Gene3D" id="1.20.140.10">
    <property type="entry name" value="Butyryl-CoA Dehydrogenase, subunit A, domain 3"/>
    <property type="match status" value="1"/>
</dbReference>
<accession>A0ABX2RNG6</accession>
<dbReference type="InterPro" id="IPR037069">
    <property type="entry name" value="AcylCoA_DH/ox_N_sf"/>
</dbReference>
<dbReference type="Pfam" id="PF00441">
    <property type="entry name" value="Acyl-CoA_dh_1"/>
    <property type="match status" value="1"/>
</dbReference>
<proteinExistence type="inferred from homology"/>
<comment type="subunit">
    <text evidence="3">Homodimer.</text>
</comment>
<evidence type="ECO:0000256" key="1">
    <source>
        <dbReference type="ARBA" id="ARBA00001974"/>
    </source>
</evidence>
<evidence type="ECO:0000256" key="4">
    <source>
        <dbReference type="ARBA" id="ARBA00022630"/>
    </source>
</evidence>
<feature type="domain" description="Acyl-CoA oxidase/dehydrogenase middle" evidence="9">
    <location>
        <begin position="134"/>
        <end position="236"/>
    </location>
</feature>
<evidence type="ECO:0000313" key="12">
    <source>
        <dbReference type="Proteomes" id="UP000631553"/>
    </source>
</evidence>
<name>A0ABX2RNG6_9ACTN</name>
<feature type="domain" description="Acyl-CoA dehydrogenase/oxidase C-terminal" evidence="8">
    <location>
        <begin position="248"/>
        <end position="397"/>
    </location>
</feature>
<comment type="cofactor">
    <cofactor evidence="1 7">
        <name>FAD</name>
        <dbReference type="ChEBI" id="CHEBI:57692"/>
    </cofactor>
</comment>
<dbReference type="InterPro" id="IPR013786">
    <property type="entry name" value="AcylCoA_DH/ox_N"/>
</dbReference>
<keyword evidence="12" id="KW-1185">Reference proteome</keyword>
<reference evidence="11 12" key="1">
    <citation type="submission" date="2020-07" db="EMBL/GenBank/DDBJ databases">
        <title>Sequencing the genomes of 1000 actinobacteria strains.</title>
        <authorList>
            <person name="Klenk H.-P."/>
        </authorList>
    </citation>
    <scope>NUCLEOTIDE SEQUENCE [LARGE SCALE GENOMIC DNA]</scope>
    <source>
        <strain evidence="11 12">DSM 43814</strain>
    </source>
</reference>
<evidence type="ECO:0000256" key="2">
    <source>
        <dbReference type="ARBA" id="ARBA00009347"/>
    </source>
</evidence>
<dbReference type="PANTHER" id="PTHR48083:SF13">
    <property type="entry name" value="ACYL-COA DEHYDROGENASE FAMILY MEMBER 11"/>
    <property type="match status" value="1"/>
</dbReference>
<dbReference type="InterPro" id="IPR009100">
    <property type="entry name" value="AcylCoA_DH/oxidase_NM_dom_sf"/>
</dbReference>
<keyword evidence="4 7" id="KW-0285">Flavoprotein</keyword>
<dbReference type="EMBL" id="JACCCQ010000001">
    <property type="protein sequence ID" value="NYF58053.1"/>
    <property type="molecule type" value="Genomic_DNA"/>
</dbReference>
<gene>
    <name evidence="11" type="ORF">HDA35_003884</name>
</gene>
<dbReference type="Pfam" id="PF02770">
    <property type="entry name" value="Acyl-CoA_dh_M"/>
    <property type="match status" value="1"/>
</dbReference>
<dbReference type="InterPro" id="IPR036250">
    <property type="entry name" value="AcylCo_DH-like_C"/>
</dbReference>
<feature type="domain" description="Acyl-CoA dehydrogenase/oxidase N-terminal" evidence="10">
    <location>
        <begin position="12"/>
        <end position="129"/>
    </location>
</feature>
<dbReference type="EC" id="1.3.8.7" evidence="11"/>
<dbReference type="RefSeq" id="WP_179804013.1">
    <property type="nucleotide sequence ID" value="NZ_JACCCQ010000001.1"/>
</dbReference>
<evidence type="ECO:0000256" key="7">
    <source>
        <dbReference type="RuleBase" id="RU362125"/>
    </source>
</evidence>
<comment type="similarity">
    <text evidence="2 7">Belongs to the acyl-CoA dehydrogenase family.</text>
</comment>
<dbReference type="InterPro" id="IPR046373">
    <property type="entry name" value="Acyl-CoA_Oxase/DH_mid-dom_sf"/>
</dbReference>
<evidence type="ECO:0000259" key="9">
    <source>
        <dbReference type="Pfam" id="PF02770"/>
    </source>
</evidence>
<evidence type="ECO:0000256" key="6">
    <source>
        <dbReference type="ARBA" id="ARBA00023002"/>
    </source>
</evidence>
<dbReference type="SUPFAM" id="SSF47203">
    <property type="entry name" value="Acyl-CoA dehydrogenase C-terminal domain-like"/>
    <property type="match status" value="1"/>
</dbReference>
<comment type="caution">
    <text evidence="11">The sequence shown here is derived from an EMBL/GenBank/DDBJ whole genome shotgun (WGS) entry which is preliminary data.</text>
</comment>